<proteinExistence type="predicted"/>
<dbReference type="Gene3D" id="1.20.1250.20">
    <property type="entry name" value="MFS general substrate transporter like domains"/>
    <property type="match status" value="1"/>
</dbReference>
<dbReference type="PROSITE" id="PS50850">
    <property type="entry name" value="MFS"/>
    <property type="match status" value="1"/>
</dbReference>
<name>A0ABX2ZZW8_9GAMM</name>
<evidence type="ECO:0000256" key="1">
    <source>
        <dbReference type="ARBA" id="ARBA00022692"/>
    </source>
</evidence>
<dbReference type="Proteomes" id="UP000094329">
    <property type="component" value="Unassembled WGS sequence"/>
</dbReference>
<dbReference type="SUPFAM" id="SSF103473">
    <property type="entry name" value="MFS general substrate transporter"/>
    <property type="match status" value="1"/>
</dbReference>
<evidence type="ECO:0000256" key="2">
    <source>
        <dbReference type="ARBA" id="ARBA00022989"/>
    </source>
</evidence>
<keyword evidence="3 4" id="KW-0472">Membrane</keyword>
<dbReference type="InterPro" id="IPR020846">
    <property type="entry name" value="MFS_dom"/>
</dbReference>
<dbReference type="Pfam" id="PF07690">
    <property type="entry name" value="MFS_1"/>
    <property type="match status" value="1"/>
</dbReference>
<evidence type="ECO:0000259" key="5">
    <source>
        <dbReference type="PROSITE" id="PS50850"/>
    </source>
</evidence>
<comment type="caution">
    <text evidence="6">The sequence shown here is derived from an EMBL/GenBank/DDBJ whole genome shotgun (WGS) entry which is preliminary data.</text>
</comment>
<keyword evidence="7" id="KW-1185">Reference proteome</keyword>
<evidence type="ECO:0000313" key="6">
    <source>
        <dbReference type="EMBL" id="ODN42058.1"/>
    </source>
</evidence>
<organism evidence="6 7">
    <name type="scientific">Piscirickettsia litoralis</name>
    <dbReference type="NCBI Taxonomy" id="1891921"/>
    <lineage>
        <taxon>Bacteria</taxon>
        <taxon>Pseudomonadati</taxon>
        <taxon>Pseudomonadota</taxon>
        <taxon>Gammaproteobacteria</taxon>
        <taxon>Thiotrichales</taxon>
        <taxon>Piscirickettsiaceae</taxon>
        <taxon>Piscirickettsia</taxon>
    </lineage>
</organism>
<keyword evidence="1 4" id="KW-0812">Transmembrane</keyword>
<evidence type="ECO:0000256" key="3">
    <source>
        <dbReference type="ARBA" id="ARBA00023136"/>
    </source>
</evidence>
<reference evidence="6 7" key="1">
    <citation type="submission" date="2016-08" db="EMBL/GenBank/DDBJ databases">
        <title>Draft genome sequence of Candidatus Piscirickettsia litoralis, from seawater.</title>
        <authorList>
            <person name="Wan X."/>
            <person name="Lee A.J."/>
            <person name="Hou S."/>
            <person name="Donachie S.P."/>
        </authorList>
    </citation>
    <scope>NUCLEOTIDE SEQUENCE [LARGE SCALE GENOMIC DNA]</scope>
    <source>
        <strain evidence="6 7">Y2</strain>
    </source>
</reference>
<dbReference type="InterPro" id="IPR011701">
    <property type="entry name" value="MFS"/>
</dbReference>
<accession>A0ABX2ZZW8</accession>
<feature type="transmembrane region" description="Helical" evidence="4">
    <location>
        <begin position="84"/>
        <end position="107"/>
    </location>
</feature>
<evidence type="ECO:0000256" key="4">
    <source>
        <dbReference type="SAM" id="Phobius"/>
    </source>
</evidence>
<feature type="domain" description="Major facilitator superfamily (MFS) profile" evidence="5">
    <location>
        <begin position="1"/>
        <end position="135"/>
    </location>
</feature>
<keyword evidence="2 4" id="KW-1133">Transmembrane helix</keyword>
<dbReference type="PANTHER" id="PTHR23546:SF1">
    <property type="entry name" value="MEMBRANE PROTEIN"/>
    <property type="match status" value="1"/>
</dbReference>
<protein>
    <recommendedName>
        <fullName evidence="5">Major facilitator superfamily (MFS) profile domain-containing protein</fullName>
    </recommendedName>
</protein>
<dbReference type="PANTHER" id="PTHR23546">
    <property type="entry name" value="TRANSPORT PROTEIN"/>
    <property type="match status" value="1"/>
</dbReference>
<evidence type="ECO:0000313" key="7">
    <source>
        <dbReference type="Proteomes" id="UP000094329"/>
    </source>
</evidence>
<sequence length="135" mass="14506">MLPTLLTAIASPLWGKFADKVNKKSALLRAQLGLSLSFLIAALSSGHLVIFIISLCLQGVLGGTLAAANAYLATTSNRNQLSNLLNLTQFSARAALLIAPIAIGFLINLFSPLSVYFLTCSYHFSFSNYYLFISS</sequence>
<feature type="transmembrane region" description="Helical" evidence="4">
    <location>
        <begin position="49"/>
        <end position="72"/>
    </location>
</feature>
<gene>
    <name evidence="6" type="ORF">BGC07_02680</name>
</gene>
<dbReference type="InterPro" id="IPR036259">
    <property type="entry name" value="MFS_trans_sf"/>
</dbReference>
<feature type="transmembrane region" description="Helical" evidence="4">
    <location>
        <begin position="26"/>
        <end position="43"/>
    </location>
</feature>
<dbReference type="EMBL" id="MDTU01000001">
    <property type="protein sequence ID" value="ODN42058.1"/>
    <property type="molecule type" value="Genomic_DNA"/>
</dbReference>